<dbReference type="EMBL" id="MU128924">
    <property type="protein sequence ID" value="KAF9518564.1"/>
    <property type="molecule type" value="Genomic_DNA"/>
</dbReference>
<dbReference type="Proteomes" id="UP000886523">
    <property type="component" value="Unassembled WGS sequence"/>
</dbReference>
<evidence type="ECO:0000313" key="2">
    <source>
        <dbReference type="EMBL" id="KAF9518564.1"/>
    </source>
</evidence>
<feature type="compositionally biased region" description="Polar residues" evidence="1">
    <location>
        <begin position="207"/>
        <end position="228"/>
    </location>
</feature>
<feature type="compositionally biased region" description="Basic and acidic residues" evidence="1">
    <location>
        <begin position="254"/>
        <end position="283"/>
    </location>
</feature>
<organism evidence="2 3">
    <name type="scientific">Hydnum rufescens UP504</name>
    <dbReference type="NCBI Taxonomy" id="1448309"/>
    <lineage>
        <taxon>Eukaryota</taxon>
        <taxon>Fungi</taxon>
        <taxon>Dikarya</taxon>
        <taxon>Basidiomycota</taxon>
        <taxon>Agaricomycotina</taxon>
        <taxon>Agaricomycetes</taxon>
        <taxon>Cantharellales</taxon>
        <taxon>Hydnaceae</taxon>
        <taxon>Hydnum</taxon>
    </lineage>
</organism>
<evidence type="ECO:0000313" key="3">
    <source>
        <dbReference type="Proteomes" id="UP000886523"/>
    </source>
</evidence>
<name>A0A9P6B6R3_9AGAM</name>
<evidence type="ECO:0000256" key="1">
    <source>
        <dbReference type="SAM" id="MobiDB-lite"/>
    </source>
</evidence>
<comment type="caution">
    <text evidence="2">The sequence shown here is derived from an EMBL/GenBank/DDBJ whole genome shotgun (WGS) entry which is preliminary data.</text>
</comment>
<accession>A0A9P6B6R3</accession>
<dbReference type="AlphaFoldDB" id="A0A9P6B6R3"/>
<protein>
    <submittedName>
        <fullName evidence="2">Uncharacterized protein</fullName>
    </submittedName>
</protein>
<feature type="region of interest" description="Disordered" evidence="1">
    <location>
        <begin position="1"/>
        <end position="23"/>
    </location>
</feature>
<keyword evidence="3" id="KW-1185">Reference proteome</keyword>
<feature type="compositionally biased region" description="Basic and acidic residues" evidence="1">
    <location>
        <begin position="197"/>
        <end position="206"/>
    </location>
</feature>
<feature type="compositionally biased region" description="Polar residues" evidence="1">
    <location>
        <begin position="242"/>
        <end position="253"/>
    </location>
</feature>
<proteinExistence type="predicted"/>
<feature type="region of interest" description="Disordered" evidence="1">
    <location>
        <begin position="86"/>
        <end position="334"/>
    </location>
</feature>
<feature type="compositionally biased region" description="Basic and acidic residues" evidence="1">
    <location>
        <begin position="165"/>
        <end position="178"/>
    </location>
</feature>
<gene>
    <name evidence="2" type="ORF">BS47DRAFT_1358847</name>
</gene>
<reference evidence="2" key="1">
    <citation type="journal article" date="2020" name="Nat. Commun.">
        <title>Large-scale genome sequencing of mycorrhizal fungi provides insights into the early evolution of symbiotic traits.</title>
        <authorList>
            <person name="Miyauchi S."/>
            <person name="Kiss E."/>
            <person name="Kuo A."/>
            <person name="Drula E."/>
            <person name="Kohler A."/>
            <person name="Sanchez-Garcia M."/>
            <person name="Morin E."/>
            <person name="Andreopoulos B."/>
            <person name="Barry K.W."/>
            <person name="Bonito G."/>
            <person name="Buee M."/>
            <person name="Carver A."/>
            <person name="Chen C."/>
            <person name="Cichocki N."/>
            <person name="Clum A."/>
            <person name="Culley D."/>
            <person name="Crous P.W."/>
            <person name="Fauchery L."/>
            <person name="Girlanda M."/>
            <person name="Hayes R.D."/>
            <person name="Keri Z."/>
            <person name="LaButti K."/>
            <person name="Lipzen A."/>
            <person name="Lombard V."/>
            <person name="Magnuson J."/>
            <person name="Maillard F."/>
            <person name="Murat C."/>
            <person name="Nolan M."/>
            <person name="Ohm R.A."/>
            <person name="Pangilinan J."/>
            <person name="Pereira M.F."/>
            <person name="Perotto S."/>
            <person name="Peter M."/>
            <person name="Pfister S."/>
            <person name="Riley R."/>
            <person name="Sitrit Y."/>
            <person name="Stielow J.B."/>
            <person name="Szollosi G."/>
            <person name="Zifcakova L."/>
            <person name="Stursova M."/>
            <person name="Spatafora J.W."/>
            <person name="Tedersoo L."/>
            <person name="Vaario L.M."/>
            <person name="Yamada A."/>
            <person name="Yan M."/>
            <person name="Wang P."/>
            <person name="Xu J."/>
            <person name="Bruns T."/>
            <person name="Baldrian P."/>
            <person name="Vilgalys R."/>
            <person name="Dunand C."/>
            <person name="Henrissat B."/>
            <person name="Grigoriev I.V."/>
            <person name="Hibbett D."/>
            <person name="Nagy L.G."/>
            <person name="Martin F.M."/>
        </authorList>
    </citation>
    <scope>NUCLEOTIDE SEQUENCE</scope>
    <source>
        <strain evidence="2">UP504</strain>
    </source>
</reference>
<sequence>MAQAATRAKPKQTTMRQTRTQRRIAQCPMNHTPAAAGHNLDQHQYEPQPKLCQVKTRPTPIKLAEQRTDPNQTLATAGVWFYLSPKRRSPIGQGPSERQTKTQGAATRATHPLRRVCGSISKMKTRRTKPPPSLKLSTHPPNENNERDPPNPKCQTKPAHKTKPRNGDPRQEATENPRRNHTPASADCHLNLRLPIKTRDPAEQTRENNNPPAKRNPQTAIENTTQTPDEPYPPKRAWLSIRTHNPTRDPTQQTHEDSSPPPNETRERENTIRDRGNPDEPHTRFGGCSNFLRYSEPTACTNPLPPDPKPARTANRKPVTPLSKNTRPLVRGYV</sequence>